<accession>A0A8H6KEA8</accession>
<keyword evidence="2" id="KW-1185">Reference proteome</keyword>
<gene>
    <name evidence="1" type="ORF">CMUS01_08156</name>
</gene>
<evidence type="ECO:0000313" key="1">
    <source>
        <dbReference type="EMBL" id="KAF6829446.1"/>
    </source>
</evidence>
<dbReference type="EMBL" id="WIGM01000310">
    <property type="protein sequence ID" value="KAF6829446.1"/>
    <property type="molecule type" value="Genomic_DNA"/>
</dbReference>
<comment type="caution">
    <text evidence="1">The sequence shown here is derived from an EMBL/GenBank/DDBJ whole genome shotgun (WGS) entry which is preliminary data.</text>
</comment>
<protein>
    <recommendedName>
        <fullName evidence="3">Fungal N-terminal domain-containing protein</fullName>
    </recommendedName>
</protein>
<dbReference type="Proteomes" id="UP000639643">
    <property type="component" value="Unassembled WGS sequence"/>
</dbReference>
<reference evidence="1" key="1">
    <citation type="journal article" date="2020" name="Phytopathology">
        <title>Genome Sequence Resources of Colletotrichum truncatum, C. plurivorum, C. musicola, and C. sojae: Four Species Pathogenic to Soybean (Glycine max).</title>
        <authorList>
            <person name="Rogerio F."/>
            <person name="Boufleur T.R."/>
            <person name="Ciampi-Guillardi M."/>
            <person name="Sukno S.A."/>
            <person name="Thon M.R."/>
            <person name="Massola Junior N.S."/>
            <person name="Baroncelli R."/>
        </authorList>
    </citation>
    <scope>NUCLEOTIDE SEQUENCE</scope>
    <source>
        <strain evidence="1">LFN0074</strain>
    </source>
</reference>
<evidence type="ECO:0000313" key="2">
    <source>
        <dbReference type="Proteomes" id="UP000639643"/>
    </source>
</evidence>
<organism evidence="1 2">
    <name type="scientific">Colletotrichum musicola</name>
    <dbReference type="NCBI Taxonomy" id="2175873"/>
    <lineage>
        <taxon>Eukaryota</taxon>
        <taxon>Fungi</taxon>
        <taxon>Dikarya</taxon>
        <taxon>Ascomycota</taxon>
        <taxon>Pezizomycotina</taxon>
        <taxon>Sordariomycetes</taxon>
        <taxon>Hypocreomycetidae</taxon>
        <taxon>Glomerellales</taxon>
        <taxon>Glomerellaceae</taxon>
        <taxon>Colletotrichum</taxon>
        <taxon>Colletotrichum orchidearum species complex</taxon>
    </lineage>
</organism>
<name>A0A8H6KEA8_9PEZI</name>
<sequence>MQVDMNSAALKYVGAPETKKKRGLAGLEIRVLLNLVNHFYQRDTPSITRLKLHKLHITQYLAEELTRMADPFSMVSGAVGLVSGGIQICVGVRKYLNAIKDRHKELAAAWDAARALAAVLENLNGVIGRLRDERPVEAALLLQCLEGAQGPLLELRDIVARLEGFPKDGIPSLQSVAGSSLSAAKNGSGDIMRKTKNTGRSMVYRIHQEDIKDLRVALQQLITSLNTAFLTVNLNQNEGLAQNLQTLQNSVLAAASTAHSDFALLASQSKAAADDVQAVVKKNAADLSDLQDSIAHDLSSIKQQLLAADNTGQFVLAELRMINRRLEQQATSATSLNKSKEVAKRVVASLPPASLKLALDAFSDCQCQSRTTGSATSSLGMHNFRVFFQQQTLSRHERDCPLHALTKERRTTVGARARLRMGSFLSGLIEANLWCSTGLGATSFGPSVRWKSFVPWRRSPAQREFSRFRRRLRAGDQSPDAVEVVNQLAKMRKPIFMLYSDGKASVSDIDEDGKNHLQAGLACDEADDHQISVTGWHYLSMRLVSGMWGILGMGRPRMSKATVDLVATIADGDAQHRHDRYKSDPKNAPHPLEYHERLAGQIPVPKWQLELLRLLTFEALEMTHLLHRLSQKV</sequence>
<proteinExistence type="predicted"/>
<dbReference type="AlphaFoldDB" id="A0A8H6KEA8"/>
<dbReference type="OrthoDB" id="1577640at2759"/>
<evidence type="ECO:0008006" key="3">
    <source>
        <dbReference type="Google" id="ProtNLM"/>
    </source>
</evidence>